<name>A0AAD7NBQ6_9AGAR</name>
<keyword evidence="2" id="KW-1185">Reference proteome</keyword>
<dbReference type="AlphaFoldDB" id="A0AAD7NBQ6"/>
<evidence type="ECO:0000313" key="1">
    <source>
        <dbReference type="EMBL" id="KAJ7753067.1"/>
    </source>
</evidence>
<organism evidence="1 2">
    <name type="scientific">Mycena maculata</name>
    <dbReference type="NCBI Taxonomy" id="230809"/>
    <lineage>
        <taxon>Eukaryota</taxon>
        <taxon>Fungi</taxon>
        <taxon>Dikarya</taxon>
        <taxon>Basidiomycota</taxon>
        <taxon>Agaricomycotina</taxon>
        <taxon>Agaricomycetes</taxon>
        <taxon>Agaricomycetidae</taxon>
        <taxon>Agaricales</taxon>
        <taxon>Marasmiineae</taxon>
        <taxon>Mycenaceae</taxon>
        <taxon>Mycena</taxon>
    </lineage>
</organism>
<sequence>MSQRRSRSTAGTPAWPGKHGGLILVLAVHRGAVAHTLIRMLWLGLHGRTIHTGTAAAGAEARARTRPPTCLGRYGARAPDLALARGGAGARRARRSGSGSARELLLSPESIGDGIAQRLGTTPIVAWCKGGCTAGRSRSLSRTSLPLRLFPAPRPRLVKVVPNITIPLIAVCDAGRCLIAVNTAVTQDRKWRDLWWGPNLEAKLGEQDNYLRTLTHWGTRQPVPRWEAPRKRPWFSGKLVDLRNTVSVDVIVVSRPNAMVPLAIHGSGVTCMLLQRPEDSVKEPTFSAHKVGMCNVPPYILAQAVKSGSICVGSASPSELATLATQTGNLGPSNTRGWAPLATAGTSDLMLLAGAPGSSTKGWSAKVAF</sequence>
<gene>
    <name evidence="1" type="ORF">DFH07DRAFT_774203</name>
</gene>
<protein>
    <submittedName>
        <fullName evidence="1">Uncharacterized protein</fullName>
    </submittedName>
</protein>
<reference evidence="1" key="1">
    <citation type="submission" date="2023-03" db="EMBL/GenBank/DDBJ databases">
        <title>Massive genome expansion in bonnet fungi (Mycena s.s.) driven by repeated elements and novel gene families across ecological guilds.</title>
        <authorList>
            <consortium name="Lawrence Berkeley National Laboratory"/>
            <person name="Harder C.B."/>
            <person name="Miyauchi S."/>
            <person name="Viragh M."/>
            <person name="Kuo A."/>
            <person name="Thoen E."/>
            <person name="Andreopoulos B."/>
            <person name="Lu D."/>
            <person name="Skrede I."/>
            <person name="Drula E."/>
            <person name="Henrissat B."/>
            <person name="Morin E."/>
            <person name="Kohler A."/>
            <person name="Barry K."/>
            <person name="LaButti K."/>
            <person name="Morin E."/>
            <person name="Salamov A."/>
            <person name="Lipzen A."/>
            <person name="Mereny Z."/>
            <person name="Hegedus B."/>
            <person name="Baldrian P."/>
            <person name="Stursova M."/>
            <person name="Weitz H."/>
            <person name="Taylor A."/>
            <person name="Grigoriev I.V."/>
            <person name="Nagy L.G."/>
            <person name="Martin F."/>
            <person name="Kauserud H."/>
        </authorList>
    </citation>
    <scope>NUCLEOTIDE SEQUENCE</scope>
    <source>
        <strain evidence="1">CBHHK188m</strain>
    </source>
</reference>
<accession>A0AAD7NBQ6</accession>
<evidence type="ECO:0000313" key="2">
    <source>
        <dbReference type="Proteomes" id="UP001215280"/>
    </source>
</evidence>
<dbReference type="EMBL" id="JARJLG010000072">
    <property type="protein sequence ID" value="KAJ7753067.1"/>
    <property type="molecule type" value="Genomic_DNA"/>
</dbReference>
<proteinExistence type="predicted"/>
<comment type="caution">
    <text evidence="1">The sequence shown here is derived from an EMBL/GenBank/DDBJ whole genome shotgun (WGS) entry which is preliminary data.</text>
</comment>
<dbReference type="Proteomes" id="UP001215280">
    <property type="component" value="Unassembled WGS sequence"/>
</dbReference>